<dbReference type="SUPFAM" id="SSF88697">
    <property type="entry name" value="PUA domain-like"/>
    <property type="match status" value="1"/>
</dbReference>
<dbReference type="PIRSF" id="PIRSF021320">
    <property type="entry name" value="DUF984"/>
    <property type="match status" value="1"/>
</dbReference>
<feature type="domain" description="ASCH" evidence="1">
    <location>
        <begin position="21"/>
        <end position="164"/>
    </location>
</feature>
<dbReference type="PANTHER" id="PTHR39203:SF1">
    <property type="entry name" value="CYTOPLASMIC PROTEIN"/>
    <property type="match status" value="1"/>
</dbReference>
<proteinExistence type="predicted"/>
<dbReference type="InterPro" id="IPR007374">
    <property type="entry name" value="ASCH_domain"/>
</dbReference>
<dbReference type="PANTHER" id="PTHR39203">
    <property type="entry name" value="CYTOPLASMIC PROTEIN-RELATED"/>
    <property type="match status" value="1"/>
</dbReference>
<dbReference type="Proteomes" id="UP000439550">
    <property type="component" value="Unassembled WGS sequence"/>
</dbReference>
<dbReference type="InterPro" id="IPR009326">
    <property type="entry name" value="DUF984"/>
</dbReference>
<name>A0A7X2D292_9LACT</name>
<evidence type="ECO:0000259" key="1">
    <source>
        <dbReference type="SMART" id="SM01022"/>
    </source>
</evidence>
<evidence type="ECO:0000313" key="2">
    <source>
        <dbReference type="EMBL" id="MQW39835.1"/>
    </source>
</evidence>
<dbReference type="Gene3D" id="3.10.400.10">
    <property type="entry name" value="Sulfate adenylyltransferase"/>
    <property type="match status" value="1"/>
</dbReference>
<gene>
    <name evidence="2" type="ORF">GHI93_07845</name>
</gene>
<comment type="caution">
    <text evidence="2">The sequence shown here is derived from an EMBL/GenBank/DDBJ whole genome shotgun (WGS) entry which is preliminary data.</text>
</comment>
<keyword evidence="3" id="KW-1185">Reference proteome</keyword>
<sequence>MDVEKMMRQAGFDPADFGSAYVFGNDTENITNPALADDLAELVRLGVKTATTSALIDYERENEALPVADGKVDLILNSTLELVAIVRNRNVYVTTFDQVSKEHAFKEGEGLPEHCFGKKFEEVSESDRSFVLEYWRRVHEQFFRRTNVYSPKMRVVCEEFEVLYPISH</sequence>
<evidence type="ECO:0000313" key="3">
    <source>
        <dbReference type="Proteomes" id="UP000439550"/>
    </source>
</evidence>
<dbReference type="RefSeq" id="WP_153496503.1">
    <property type="nucleotide sequence ID" value="NZ_CAXYUY010000001.1"/>
</dbReference>
<accession>A0A7X2D292</accession>
<organism evidence="2 3">
    <name type="scientific">Lactococcus hircilactis</name>
    <dbReference type="NCBI Taxonomy" id="1494462"/>
    <lineage>
        <taxon>Bacteria</taxon>
        <taxon>Bacillati</taxon>
        <taxon>Bacillota</taxon>
        <taxon>Bacilli</taxon>
        <taxon>Lactobacillales</taxon>
        <taxon>Streptococcaceae</taxon>
        <taxon>Lactococcus</taxon>
    </lineage>
</organism>
<dbReference type="OrthoDB" id="9807542at2"/>
<dbReference type="SMART" id="SM01022">
    <property type="entry name" value="ASCH"/>
    <property type="match status" value="1"/>
</dbReference>
<dbReference type="CDD" id="cd06553">
    <property type="entry name" value="ASCH_Ef3133_like"/>
    <property type="match status" value="1"/>
</dbReference>
<protein>
    <submittedName>
        <fullName evidence="2">ASCH domain-containing protein</fullName>
    </submittedName>
</protein>
<dbReference type="Pfam" id="PF04266">
    <property type="entry name" value="ASCH"/>
    <property type="match status" value="2"/>
</dbReference>
<dbReference type="AlphaFoldDB" id="A0A7X2D292"/>
<dbReference type="EMBL" id="WITJ01000010">
    <property type="protein sequence ID" value="MQW39835.1"/>
    <property type="molecule type" value="Genomic_DNA"/>
</dbReference>
<reference evidence="2 3" key="1">
    <citation type="submission" date="2019-10" db="EMBL/GenBank/DDBJ databases">
        <authorList>
            <person name="Dong K."/>
        </authorList>
    </citation>
    <scope>NUCLEOTIDE SEQUENCE [LARGE SCALE GENOMIC DNA]</scope>
    <source>
        <strain evidence="2 3">DSM 28960</strain>
    </source>
</reference>
<dbReference type="InterPro" id="IPR015947">
    <property type="entry name" value="PUA-like_sf"/>
</dbReference>